<accession>A0ABY2L9A0</accession>
<gene>
    <name evidence="1" type="ORF">EHQ10_05675</name>
</gene>
<evidence type="ECO:0000313" key="2">
    <source>
        <dbReference type="Proteomes" id="UP000297617"/>
    </source>
</evidence>
<keyword evidence="2" id="KW-1185">Reference proteome</keyword>
<protein>
    <submittedName>
        <fullName evidence="1">Uncharacterized protein</fullName>
    </submittedName>
</protein>
<dbReference type="EMBL" id="RQFD01000003">
    <property type="protein sequence ID" value="TGK53230.1"/>
    <property type="molecule type" value="Genomic_DNA"/>
</dbReference>
<name>A0ABY2L9A0_9LEPT</name>
<proteinExistence type="predicted"/>
<reference evidence="2" key="1">
    <citation type="journal article" date="2019" name="PLoS Negl. Trop. Dis.">
        <title>Revisiting the worldwide diversity of Leptospira species in the environment.</title>
        <authorList>
            <person name="Vincent A.T."/>
            <person name="Schiettekatte O."/>
            <person name="Bourhy P."/>
            <person name="Veyrier F.J."/>
            <person name="Picardeau M."/>
        </authorList>
    </citation>
    <scope>NUCLEOTIDE SEQUENCE [LARGE SCALE GENOMIC DNA]</scope>
    <source>
        <strain evidence="2">201800295</strain>
    </source>
</reference>
<sequence length="217" mass="25136">MFKVVNHPFSFNQDYRRQDQSPYPDEWPMYTEAFSISKISVEGSKQVRIKTPLITPYFYRSKLAIENPIVLAFAFANDIESLLVNDKPKLVDPGSGTFDIVVDPNEPLPPIPDHELEPRMPFRVAYYMMPEFSDYPTNEVPNYPAYSSNRLILQDDAQKVSKLVDMYLVQSGIIPSPLDFTYENPESYSYLYIWPFLPKIQQTQCAASGRFSFILEF</sequence>
<evidence type="ECO:0000313" key="1">
    <source>
        <dbReference type="EMBL" id="TGK53230.1"/>
    </source>
</evidence>
<organism evidence="1 2">
    <name type="scientific">Leptospira bouyouniensis</name>
    <dbReference type="NCBI Taxonomy" id="2484911"/>
    <lineage>
        <taxon>Bacteria</taxon>
        <taxon>Pseudomonadati</taxon>
        <taxon>Spirochaetota</taxon>
        <taxon>Spirochaetia</taxon>
        <taxon>Leptospirales</taxon>
        <taxon>Leptospiraceae</taxon>
        <taxon>Leptospira</taxon>
    </lineage>
</organism>
<comment type="caution">
    <text evidence="1">The sequence shown here is derived from an EMBL/GenBank/DDBJ whole genome shotgun (WGS) entry which is preliminary data.</text>
</comment>
<dbReference type="Proteomes" id="UP000297617">
    <property type="component" value="Unassembled WGS sequence"/>
</dbReference>
<dbReference type="RefSeq" id="WP_135753493.1">
    <property type="nucleotide sequence ID" value="NZ_RQFD01000003.1"/>
</dbReference>